<feature type="compositionally biased region" description="Low complexity" evidence="1">
    <location>
        <begin position="106"/>
        <end position="119"/>
    </location>
</feature>
<keyword evidence="5" id="KW-1185">Reference proteome</keyword>
<accession>A0A2V1E6T4</accession>
<evidence type="ECO:0000256" key="1">
    <source>
        <dbReference type="SAM" id="MobiDB-lite"/>
    </source>
</evidence>
<keyword evidence="2" id="KW-1133">Transmembrane helix</keyword>
<protein>
    <submittedName>
        <fullName evidence="4">Uncharacterized protein</fullName>
    </submittedName>
</protein>
<keyword evidence="2" id="KW-0472">Membrane</keyword>
<keyword evidence="2" id="KW-0812">Transmembrane</keyword>
<feature type="region of interest" description="Disordered" evidence="1">
    <location>
        <begin position="170"/>
        <end position="196"/>
    </location>
</feature>
<dbReference type="Proteomes" id="UP000244855">
    <property type="component" value="Unassembled WGS sequence"/>
</dbReference>
<name>A0A2V1E6T4_9PLEO</name>
<evidence type="ECO:0000256" key="3">
    <source>
        <dbReference type="SAM" id="SignalP"/>
    </source>
</evidence>
<feature type="transmembrane region" description="Helical" evidence="2">
    <location>
        <begin position="53"/>
        <end position="78"/>
    </location>
</feature>
<feature type="signal peptide" evidence="3">
    <location>
        <begin position="1"/>
        <end position="22"/>
    </location>
</feature>
<feature type="region of interest" description="Disordered" evidence="1">
    <location>
        <begin position="237"/>
        <end position="275"/>
    </location>
</feature>
<feature type="chain" id="PRO_5016014683" evidence="3">
    <location>
        <begin position="23"/>
        <end position="275"/>
    </location>
</feature>
<evidence type="ECO:0000313" key="5">
    <source>
        <dbReference type="Proteomes" id="UP000244855"/>
    </source>
</evidence>
<proteinExistence type="predicted"/>
<organism evidence="4 5">
    <name type="scientific">Periconia macrospinosa</name>
    <dbReference type="NCBI Taxonomy" id="97972"/>
    <lineage>
        <taxon>Eukaryota</taxon>
        <taxon>Fungi</taxon>
        <taxon>Dikarya</taxon>
        <taxon>Ascomycota</taxon>
        <taxon>Pezizomycotina</taxon>
        <taxon>Dothideomycetes</taxon>
        <taxon>Pleosporomycetidae</taxon>
        <taxon>Pleosporales</taxon>
        <taxon>Massarineae</taxon>
        <taxon>Periconiaceae</taxon>
        <taxon>Periconia</taxon>
    </lineage>
</organism>
<evidence type="ECO:0000256" key="2">
    <source>
        <dbReference type="SAM" id="Phobius"/>
    </source>
</evidence>
<evidence type="ECO:0000313" key="4">
    <source>
        <dbReference type="EMBL" id="PVI06056.1"/>
    </source>
</evidence>
<dbReference type="OrthoDB" id="10551755at2759"/>
<dbReference type="EMBL" id="KZ805310">
    <property type="protein sequence ID" value="PVI06056.1"/>
    <property type="molecule type" value="Genomic_DNA"/>
</dbReference>
<dbReference type="AlphaFoldDB" id="A0A2V1E6T4"/>
<reference evidence="4 5" key="1">
    <citation type="journal article" date="2018" name="Sci. Rep.">
        <title>Comparative genomics provides insights into the lifestyle and reveals functional heterogeneity of dark septate endophytic fungi.</title>
        <authorList>
            <person name="Knapp D.G."/>
            <person name="Nemeth J.B."/>
            <person name="Barry K."/>
            <person name="Hainaut M."/>
            <person name="Henrissat B."/>
            <person name="Johnson J."/>
            <person name="Kuo A."/>
            <person name="Lim J.H.P."/>
            <person name="Lipzen A."/>
            <person name="Nolan M."/>
            <person name="Ohm R.A."/>
            <person name="Tamas L."/>
            <person name="Grigoriev I.V."/>
            <person name="Spatafora J.W."/>
            <person name="Nagy L.G."/>
            <person name="Kovacs G.M."/>
        </authorList>
    </citation>
    <scope>NUCLEOTIDE SEQUENCE [LARGE SCALE GENOMIC DNA]</scope>
    <source>
        <strain evidence="4 5">DSE2036</strain>
    </source>
</reference>
<gene>
    <name evidence="4" type="ORF">DM02DRAFT_623375</name>
</gene>
<feature type="region of interest" description="Disordered" evidence="1">
    <location>
        <begin position="95"/>
        <end position="123"/>
    </location>
</feature>
<sequence length="275" mass="29974">MRFSFSTSFVAVVLVEVWGVEGNPVVNEPPQLNEYLLDPSTTLEKRAEGSNSVLVTAVAAVLIVVLLIALVVGGIYFLRRHMRSTVREIELKPSLSRAGNRDSDPSIRSSTTTTTTSDDFSAKELEAPGISLQRIGTDPASKIYELDATRDEESAVGMSRDHLQTLRYEATSPSPSINSVSSTAPLVSGSEHHNAQPSFAAGHKRRISRQQHRLSVQTTFRTLMVEHSEGSPLSASTVLEQFEGRQAMKSPGLKSPSTKSPLRSPGLYKTPRNQD</sequence>
<feature type="compositionally biased region" description="Low complexity" evidence="1">
    <location>
        <begin position="172"/>
        <end position="185"/>
    </location>
</feature>
<keyword evidence="3" id="KW-0732">Signal</keyword>